<protein>
    <submittedName>
        <fullName evidence="4">Methyltransferase domain-containing protein</fullName>
    </submittedName>
</protein>
<dbReference type="Pfam" id="PF13649">
    <property type="entry name" value="Methyltransf_25"/>
    <property type="match status" value="1"/>
</dbReference>
<dbReference type="Gene3D" id="3.40.50.150">
    <property type="entry name" value="Vaccinia Virus protein VP39"/>
    <property type="match status" value="1"/>
</dbReference>
<dbReference type="Proteomes" id="UP000305233">
    <property type="component" value="Unassembled WGS sequence"/>
</dbReference>
<dbReference type="InterPro" id="IPR041698">
    <property type="entry name" value="Methyltransf_25"/>
</dbReference>
<dbReference type="OrthoDB" id="9795634at2"/>
<dbReference type="AlphaFoldDB" id="A0A4S5E3N5"/>
<evidence type="ECO:0000256" key="1">
    <source>
        <dbReference type="ARBA" id="ARBA00022603"/>
    </source>
</evidence>
<dbReference type="GO" id="GO:0008168">
    <property type="term" value="F:methyltransferase activity"/>
    <property type="evidence" value="ECO:0007669"/>
    <property type="project" value="UniProtKB-KW"/>
</dbReference>
<gene>
    <name evidence="4" type="ORF">E8P82_10150</name>
</gene>
<comment type="caution">
    <text evidence="4">The sequence shown here is derived from an EMBL/GenBank/DDBJ whole genome shotgun (WGS) entry which is preliminary data.</text>
</comment>
<dbReference type="CDD" id="cd02440">
    <property type="entry name" value="AdoMet_MTases"/>
    <property type="match status" value="1"/>
</dbReference>
<proteinExistence type="predicted"/>
<feature type="domain" description="Methyltransferase" evidence="3">
    <location>
        <begin position="52"/>
        <end position="147"/>
    </location>
</feature>
<dbReference type="PANTHER" id="PTHR43861:SF1">
    <property type="entry name" value="TRANS-ACONITATE 2-METHYLTRANSFERASE"/>
    <property type="match status" value="1"/>
</dbReference>
<evidence type="ECO:0000259" key="3">
    <source>
        <dbReference type="Pfam" id="PF13649"/>
    </source>
</evidence>
<evidence type="ECO:0000313" key="4">
    <source>
        <dbReference type="EMBL" id="THJ65993.1"/>
    </source>
</evidence>
<accession>A0A4S5E3N5</accession>
<name>A0A4S5E3N5_9MICC</name>
<dbReference type="EMBL" id="SSWH01000008">
    <property type="protein sequence ID" value="THJ65993.1"/>
    <property type="molecule type" value="Genomic_DNA"/>
</dbReference>
<dbReference type="GO" id="GO:0032259">
    <property type="term" value="P:methylation"/>
    <property type="evidence" value="ECO:0007669"/>
    <property type="project" value="UniProtKB-KW"/>
</dbReference>
<dbReference type="PANTHER" id="PTHR43861">
    <property type="entry name" value="TRANS-ACONITATE 2-METHYLTRANSFERASE-RELATED"/>
    <property type="match status" value="1"/>
</dbReference>
<keyword evidence="2 4" id="KW-0808">Transferase</keyword>
<dbReference type="InterPro" id="IPR029063">
    <property type="entry name" value="SAM-dependent_MTases_sf"/>
</dbReference>
<organism evidence="4 5">
    <name type="scientific">Arthrobacter echini</name>
    <dbReference type="NCBI Taxonomy" id="1529066"/>
    <lineage>
        <taxon>Bacteria</taxon>
        <taxon>Bacillati</taxon>
        <taxon>Actinomycetota</taxon>
        <taxon>Actinomycetes</taxon>
        <taxon>Micrococcales</taxon>
        <taxon>Micrococcaceae</taxon>
        <taxon>Arthrobacter</taxon>
    </lineage>
</organism>
<dbReference type="SUPFAM" id="SSF53335">
    <property type="entry name" value="S-adenosyl-L-methionine-dependent methyltransferases"/>
    <property type="match status" value="1"/>
</dbReference>
<keyword evidence="5" id="KW-1185">Reference proteome</keyword>
<sequence>MTASQGVPMPARHAATLPDSEVEDYDRLAPAVWNPVSNAVVAAADILLGERVLDIHAGTGTGTVPAAQLAGPNGHVDAVERSSAMLTLAKAKTEALGLGNVSFFHSDPAVWSSDEEYDAVISSYGVFLLDEMDSDMDRILTLLRPGGRVALSAWDSGALLPFGDLLLETIRETGGHPPVETSRTAVFVENCSRLASEQRLQDWLHSRGLKDVRVDPLSLSVPLEPDHAWSLALASGYRGLLPEEPDALARVRTALLTNLGDHFVLNADSLIAVGSLESEA</sequence>
<reference evidence="4 5" key="1">
    <citation type="submission" date="2019-04" db="EMBL/GenBank/DDBJ databases">
        <authorList>
            <person name="Liu Q."/>
            <person name="Xin Y.-H."/>
        </authorList>
    </citation>
    <scope>NUCLEOTIDE SEQUENCE [LARGE SCALE GENOMIC DNA]</scope>
    <source>
        <strain evidence="4 5">AM23</strain>
    </source>
</reference>
<keyword evidence="1 4" id="KW-0489">Methyltransferase</keyword>
<evidence type="ECO:0000313" key="5">
    <source>
        <dbReference type="Proteomes" id="UP000305233"/>
    </source>
</evidence>
<evidence type="ECO:0000256" key="2">
    <source>
        <dbReference type="ARBA" id="ARBA00022679"/>
    </source>
</evidence>